<name>A0ABU8MAP3_9PSEU</name>
<dbReference type="RefSeq" id="WP_337705309.1">
    <property type="nucleotide sequence ID" value="NZ_JBBEGM010000010.1"/>
</dbReference>
<reference evidence="9 10" key="1">
    <citation type="submission" date="2024-03" db="EMBL/GenBank/DDBJ databases">
        <title>Actinomycetospora sp. OC33-EN07, a novel actinomycete isolated from wild orchid (Aerides multiflora).</title>
        <authorList>
            <person name="Suriyachadkun C."/>
        </authorList>
    </citation>
    <scope>NUCLEOTIDE SEQUENCE [LARGE SCALE GENOMIC DNA]</scope>
    <source>
        <strain evidence="9 10">OC33-EN07</strain>
    </source>
</reference>
<comment type="caution">
    <text evidence="9">The sequence shown here is derived from an EMBL/GenBank/DDBJ whole genome shotgun (WGS) entry which is preliminary data.</text>
</comment>
<dbReference type="Pfam" id="PF02776">
    <property type="entry name" value="TPP_enzyme_N"/>
    <property type="match status" value="1"/>
</dbReference>
<evidence type="ECO:0000256" key="2">
    <source>
        <dbReference type="ARBA" id="ARBA00007812"/>
    </source>
</evidence>
<dbReference type="PANTHER" id="PTHR18968">
    <property type="entry name" value="THIAMINE PYROPHOSPHATE ENZYMES"/>
    <property type="match status" value="1"/>
</dbReference>
<feature type="domain" description="Thiamine pyrophosphate enzyme TPP-binding" evidence="7">
    <location>
        <begin position="359"/>
        <end position="502"/>
    </location>
</feature>
<feature type="region of interest" description="Disordered" evidence="5">
    <location>
        <begin position="156"/>
        <end position="180"/>
    </location>
</feature>
<comment type="cofactor">
    <cofactor evidence="1">
        <name>thiamine diphosphate</name>
        <dbReference type="ChEBI" id="CHEBI:58937"/>
    </cofactor>
</comment>
<dbReference type="SUPFAM" id="SSF52518">
    <property type="entry name" value="Thiamin diphosphate-binding fold (THDP-binding)"/>
    <property type="match status" value="2"/>
</dbReference>
<dbReference type="Pfam" id="PF02775">
    <property type="entry name" value="TPP_enzyme_C"/>
    <property type="match status" value="1"/>
</dbReference>
<dbReference type="PANTHER" id="PTHR18968:SF13">
    <property type="entry name" value="ACETOLACTATE SYNTHASE CATALYTIC SUBUNIT, MITOCHONDRIAL"/>
    <property type="match status" value="1"/>
</dbReference>
<evidence type="ECO:0000259" key="8">
    <source>
        <dbReference type="Pfam" id="PF02776"/>
    </source>
</evidence>
<dbReference type="InterPro" id="IPR000399">
    <property type="entry name" value="TPP-bd_CS"/>
</dbReference>
<feature type="domain" description="Thiamine pyrophosphate enzyme central" evidence="6">
    <location>
        <begin position="186"/>
        <end position="284"/>
    </location>
</feature>
<protein>
    <submittedName>
        <fullName evidence="9">Thiamine pyrophosphate-binding protein</fullName>
    </submittedName>
</protein>
<gene>
    <name evidence="9" type="ORF">WCD58_22470</name>
</gene>
<dbReference type="Pfam" id="PF00205">
    <property type="entry name" value="TPP_enzyme_M"/>
    <property type="match status" value="1"/>
</dbReference>
<evidence type="ECO:0000256" key="1">
    <source>
        <dbReference type="ARBA" id="ARBA00001964"/>
    </source>
</evidence>
<dbReference type="Proteomes" id="UP001369736">
    <property type="component" value="Unassembled WGS sequence"/>
</dbReference>
<proteinExistence type="inferred from homology"/>
<dbReference type="SUPFAM" id="SSF52467">
    <property type="entry name" value="DHS-like NAD/FAD-binding domain"/>
    <property type="match status" value="1"/>
</dbReference>
<dbReference type="Gene3D" id="3.40.50.970">
    <property type="match status" value="2"/>
</dbReference>
<evidence type="ECO:0000259" key="7">
    <source>
        <dbReference type="Pfam" id="PF02775"/>
    </source>
</evidence>
<keyword evidence="10" id="KW-1185">Reference proteome</keyword>
<evidence type="ECO:0000313" key="10">
    <source>
        <dbReference type="Proteomes" id="UP001369736"/>
    </source>
</evidence>
<dbReference type="InterPro" id="IPR029061">
    <property type="entry name" value="THDP-binding"/>
</dbReference>
<accession>A0ABU8MAP3</accession>
<evidence type="ECO:0000256" key="3">
    <source>
        <dbReference type="ARBA" id="ARBA00023052"/>
    </source>
</evidence>
<dbReference type="Gene3D" id="3.40.50.1220">
    <property type="entry name" value="TPP-binding domain"/>
    <property type="match status" value="1"/>
</dbReference>
<dbReference type="EMBL" id="JBBEGM010000010">
    <property type="protein sequence ID" value="MEJ2863939.1"/>
    <property type="molecule type" value="Genomic_DNA"/>
</dbReference>
<evidence type="ECO:0000259" key="6">
    <source>
        <dbReference type="Pfam" id="PF00205"/>
    </source>
</evidence>
<dbReference type="InterPro" id="IPR012001">
    <property type="entry name" value="Thiamin_PyroP_enz_TPP-bd_dom"/>
</dbReference>
<dbReference type="CDD" id="cd07035">
    <property type="entry name" value="TPP_PYR_POX_like"/>
    <property type="match status" value="1"/>
</dbReference>
<evidence type="ECO:0000256" key="5">
    <source>
        <dbReference type="SAM" id="MobiDB-lite"/>
    </source>
</evidence>
<organism evidence="9 10">
    <name type="scientific">Actinomycetospora flava</name>
    <dbReference type="NCBI Taxonomy" id="3129232"/>
    <lineage>
        <taxon>Bacteria</taxon>
        <taxon>Bacillati</taxon>
        <taxon>Actinomycetota</taxon>
        <taxon>Actinomycetes</taxon>
        <taxon>Pseudonocardiales</taxon>
        <taxon>Pseudonocardiaceae</taxon>
        <taxon>Actinomycetospora</taxon>
    </lineage>
</organism>
<dbReference type="InterPro" id="IPR011766">
    <property type="entry name" value="TPP_enzyme_TPP-bd"/>
</dbReference>
<feature type="domain" description="Thiamine pyrophosphate enzyme N-terminal TPP-binding" evidence="8">
    <location>
        <begin position="8"/>
        <end position="120"/>
    </location>
</feature>
<sequence>MTARSLAVDLARAWRAAGTSVLFGVPGGGANLDVVGAAEEEGLRFVLAHDETAAAIMAGAHGLLTGTAGAAVVTRGPGVTAAATGLAQATLDRSPLVLVSDAVPQRAAARVAHQRLDQEAATRPLAKWSGTLGTREPGAVAEGAIALARRGPAGGVHLQLDPTADGGPPPEPGPDPGLDDGALARARAVAARARRPVVLVGLAGVDAPGLRTLAEAGVPVLCTYQAKGAVPDDASAGLFTGGVLEAPLLETADLVLAVGVDPVEPIPSAWAHDAPVVMLHPQPVDGRWFGDPKIVVGPLARTLPAVLQVLDHGWEPGAAAEPRRRTLAALEPAGPGFAPHDVVRAVAQRATPATTLTVDAGAHMLVAMPLWPASAPRRVLISNGLATMGFALPAAIGAALARPGEPVVCFVGDGGLGMTLAELETVVRRDLDVTVVVFDDAALSLIEIKQTAGQGAAGAVRYGAIDFAAVARAMGMPADTVTSRAELDAALSRAGRGPRLVDARIDPACYAAVLTATRG</sequence>
<keyword evidence="3 4" id="KW-0786">Thiamine pyrophosphate</keyword>
<dbReference type="InterPro" id="IPR045229">
    <property type="entry name" value="TPP_enz"/>
</dbReference>
<dbReference type="InterPro" id="IPR012000">
    <property type="entry name" value="Thiamin_PyroP_enz_cen_dom"/>
</dbReference>
<dbReference type="PROSITE" id="PS00187">
    <property type="entry name" value="TPP_ENZYMES"/>
    <property type="match status" value="1"/>
</dbReference>
<evidence type="ECO:0000256" key="4">
    <source>
        <dbReference type="RuleBase" id="RU362132"/>
    </source>
</evidence>
<evidence type="ECO:0000313" key="9">
    <source>
        <dbReference type="EMBL" id="MEJ2863939.1"/>
    </source>
</evidence>
<comment type="similarity">
    <text evidence="2 4">Belongs to the TPP enzyme family.</text>
</comment>
<dbReference type="InterPro" id="IPR029035">
    <property type="entry name" value="DHS-like_NAD/FAD-binding_dom"/>
</dbReference>